<dbReference type="RefSeq" id="WP_199602038.1">
    <property type="nucleotide sequence ID" value="NZ_JAEHJZ010000042.1"/>
</dbReference>
<dbReference type="Proteomes" id="UP000662373">
    <property type="component" value="Unassembled WGS sequence"/>
</dbReference>
<comment type="caution">
    <text evidence="1">The sequence shown here is derived from an EMBL/GenBank/DDBJ whole genome shotgun (WGS) entry which is preliminary data.</text>
</comment>
<dbReference type="EMBL" id="JAEHJZ010000042">
    <property type="protein sequence ID" value="MBJ7882256.1"/>
    <property type="molecule type" value="Genomic_DNA"/>
</dbReference>
<name>A0A934NIL3_9FLAO</name>
<sequence length="96" mass="11417">MQIVGEKHQQWQRIVGGKHQQWRRKTPVRHFKLLVENINQGSGNCWWKTPTMASTPTMAFKHQHGYPLLSTFWQSFESCQTDQDFQWTYKHTSLGI</sequence>
<protein>
    <submittedName>
        <fullName evidence="1">Uncharacterized protein</fullName>
    </submittedName>
</protein>
<evidence type="ECO:0000313" key="1">
    <source>
        <dbReference type="EMBL" id="MBJ7882256.1"/>
    </source>
</evidence>
<evidence type="ECO:0000313" key="2">
    <source>
        <dbReference type="Proteomes" id="UP000662373"/>
    </source>
</evidence>
<accession>A0A934NIL3</accession>
<keyword evidence="2" id="KW-1185">Reference proteome</keyword>
<reference evidence="1 2" key="1">
    <citation type="submission" date="2020-09" db="EMBL/GenBank/DDBJ databases">
        <title>Draft genome of Gelidibacter salicanalis PAMC21136.</title>
        <authorList>
            <person name="Park H."/>
        </authorList>
    </citation>
    <scope>NUCLEOTIDE SEQUENCE [LARGE SCALE GENOMIC DNA]</scope>
    <source>
        <strain evidence="1 2">PAMC21136</strain>
    </source>
</reference>
<proteinExistence type="predicted"/>
<gene>
    <name evidence="1" type="ORF">JEM65_16610</name>
</gene>
<organism evidence="1 2">
    <name type="scientific">Gelidibacter salicanalis</name>
    <dbReference type="NCBI Taxonomy" id="291193"/>
    <lineage>
        <taxon>Bacteria</taxon>
        <taxon>Pseudomonadati</taxon>
        <taxon>Bacteroidota</taxon>
        <taxon>Flavobacteriia</taxon>
        <taxon>Flavobacteriales</taxon>
        <taxon>Flavobacteriaceae</taxon>
        <taxon>Gelidibacter</taxon>
    </lineage>
</organism>
<dbReference type="AlphaFoldDB" id="A0A934NIL3"/>